<dbReference type="PANTHER" id="PTHR38926:SF2">
    <property type="entry name" value="F-BOX_LRR-REPEAT PROTEIN 21-RELATED"/>
    <property type="match status" value="1"/>
</dbReference>
<protein>
    <recommendedName>
        <fullName evidence="1">F-box domain-containing protein</fullName>
    </recommendedName>
</protein>
<dbReference type="Gene3D" id="3.80.10.10">
    <property type="entry name" value="Ribonuclease Inhibitor"/>
    <property type="match status" value="1"/>
</dbReference>
<dbReference type="InterPro" id="IPR036047">
    <property type="entry name" value="F-box-like_dom_sf"/>
</dbReference>
<evidence type="ECO:0000313" key="3">
    <source>
        <dbReference type="Proteomes" id="UP000029120"/>
    </source>
</evidence>
<dbReference type="PROSITE" id="PS50181">
    <property type="entry name" value="FBOX"/>
    <property type="match status" value="1"/>
</dbReference>
<gene>
    <name evidence="2" type="ordered locus">AALP_Aa5g038300</name>
</gene>
<dbReference type="CDD" id="cd22164">
    <property type="entry name" value="F-box_AtSKIP19-like"/>
    <property type="match status" value="1"/>
</dbReference>
<dbReference type="SUPFAM" id="SSF81383">
    <property type="entry name" value="F-box domain"/>
    <property type="match status" value="1"/>
</dbReference>
<dbReference type="Pfam" id="PF12937">
    <property type="entry name" value="F-box-like"/>
    <property type="match status" value="1"/>
</dbReference>
<accession>A0A087GUS7</accession>
<dbReference type="eggNOG" id="KOG1947">
    <property type="taxonomic scope" value="Eukaryota"/>
</dbReference>
<dbReference type="Gramene" id="KFK33629">
    <property type="protein sequence ID" value="KFK33629"/>
    <property type="gene ID" value="AALP_AA5G038300"/>
</dbReference>
<dbReference type="SUPFAM" id="SSF52047">
    <property type="entry name" value="RNI-like"/>
    <property type="match status" value="1"/>
</dbReference>
<organism evidence="2 3">
    <name type="scientific">Arabis alpina</name>
    <name type="common">Alpine rock-cress</name>
    <dbReference type="NCBI Taxonomy" id="50452"/>
    <lineage>
        <taxon>Eukaryota</taxon>
        <taxon>Viridiplantae</taxon>
        <taxon>Streptophyta</taxon>
        <taxon>Embryophyta</taxon>
        <taxon>Tracheophyta</taxon>
        <taxon>Spermatophyta</taxon>
        <taxon>Magnoliopsida</taxon>
        <taxon>eudicotyledons</taxon>
        <taxon>Gunneridae</taxon>
        <taxon>Pentapetalae</taxon>
        <taxon>rosids</taxon>
        <taxon>malvids</taxon>
        <taxon>Brassicales</taxon>
        <taxon>Brassicaceae</taxon>
        <taxon>Arabideae</taxon>
        <taxon>Arabis</taxon>
    </lineage>
</organism>
<evidence type="ECO:0000259" key="1">
    <source>
        <dbReference type="PROSITE" id="PS50181"/>
    </source>
</evidence>
<evidence type="ECO:0000313" key="2">
    <source>
        <dbReference type="EMBL" id="KFK33629.1"/>
    </source>
</evidence>
<dbReference type="Proteomes" id="UP000029120">
    <property type="component" value="Chromosome 5"/>
</dbReference>
<dbReference type="OMA" id="WYDREIM"/>
<reference evidence="3" key="1">
    <citation type="journal article" date="2015" name="Nat. Plants">
        <title>Genome expansion of Arabis alpina linked with retrotransposition and reduced symmetric DNA methylation.</title>
        <authorList>
            <person name="Willing E.M."/>
            <person name="Rawat V."/>
            <person name="Mandakova T."/>
            <person name="Maumus F."/>
            <person name="James G.V."/>
            <person name="Nordstroem K.J."/>
            <person name="Becker C."/>
            <person name="Warthmann N."/>
            <person name="Chica C."/>
            <person name="Szarzynska B."/>
            <person name="Zytnicki M."/>
            <person name="Albani M.C."/>
            <person name="Kiefer C."/>
            <person name="Bergonzi S."/>
            <person name="Castaings L."/>
            <person name="Mateos J.L."/>
            <person name="Berns M.C."/>
            <person name="Bujdoso N."/>
            <person name="Piofczyk T."/>
            <person name="de Lorenzo L."/>
            <person name="Barrero-Sicilia C."/>
            <person name="Mateos I."/>
            <person name="Piednoel M."/>
            <person name="Hagmann J."/>
            <person name="Chen-Min-Tao R."/>
            <person name="Iglesias-Fernandez R."/>
            <person name="Schuster S.C."/>
            <person name="Alonso-Blanco C."/>
            <person name="Roudier F."/>
            <person name="Carbonero P."/>
            <person name="Paz-Ares J."/>
            <person name="Davis S.J."/>
            <person name="Pecinka A."/>
            <person name="Quesneville H."/>
            <person name="Colot V."/>
            <person name="Lysak M.A."/>
            <person name="Weigel D."/>
            <person name="Coupland G."/>
            <person name="Schneeberger K."/>
        </authorList>
    </citation>
    <scope>NUCLEOTIDE SEQUENCE [LARGE SCALE GENOMIC DNA]</scope>
    <source>
        <strain evidence="3">cv. Pajares</strain>
    </source>
</reference>
<dbReference type="OrthoDB" id="957465at2759"/>
<feature type="domain" description="F-box" evidence="1">
    <location>
        <begin position="8"/>
        <end position="55"/>
    </location>
</feature>
<dbReference type="EMBL" id="CM002873">
    <property type="protein sequence ID" value="KFK33629.1"/>
    <property type="molecule type" value="Genomic_DNA"/>
</dbReference>
<keyword evidence="3" id="KW-1185">Reference proteome</keyword>
<dbReference type="PANTHER" id="PTHR38926">
    <property type="entry name" value="F-BOX DOMAIN CONTAINING PROTEIN, EXPRESSED"/>
    <property type="match status" value="1"/>
</dbReference>
<dbReference type="SMART" id="SM00256">
    <property type="entry name" value="FBOX"/>
    <property type="match status" value="1"/>
</dbReference>
<dbReference type="InterPro" id="IPR001810">
    <property type="entry name" value="F-box_dom"/>
</dbReference>
<dbReference type="InterPro" id="IPR032675">
    <property type="entry name" value="LRR_dom_sf"/>
</dbReference>
<dbReference type="Gene3D" id="1.20.1280.50">
    <property type="match status" value="1"/>
</dbReference>
<name>A0A087GUS7_ARAAL</name>
<sequence>MMKKEKEPSNWAELSWELTVSIFLRLSVFDILVNAQKVCKSWNRVSKDPSIWKKIDIGICKKAYKLDGMCRHAIDRSQGGLVEINLGKCCSDSLLDYIADRSSNLRSLEFKMFYRVTNEGLENAVAKLPSLEELNVSYPISRLNLKAIGLSSPKLKTLKLVFSYFKNTSITPEDRDAIEIAESMPELRHLQLLENGLTNTGLNAILDHCSHLEYLDLRQCLNIKLVGDLEKRCSERIKVLRRPDDSTDDSPFYVDDIDSEDDLGLVCDDNEDNYDDSDIEIDYEQLAEKVVAVVFYS</sequence>
<dbReference type="AlphaFoldDB" id="A0A087GUS7"/>
<proteinExistence type="predicted"/>